<comment type="caution">
    <text evidence="2">The sequence shown here is derived from an EMBL/GenBank/DDBJ whole genome shotgun (WGS) entry which is preliminary data.</text>
</comment>
<protein>
    <submittedName>
        <fullName evidence="2">Uncharacterized protein</fullName>
    </submittedName>
</protein>
<accession>A0A3N1M9Y4</accession>
<evidence type="ECO:0000313" key="3">
    <source>
        <dbReference type="Proteomes" id="UP000278222"/>
    </source>
</evidence>
<gene>
    <name evidence="2" type="ORF">EDC65_2280</name>
</gene>
<evidence type="ECO:0000256" key="1">
    <source>
        <dbReference type="SAM" id="MobiDB-lite"/>
    </source>
</evidence>
<organism evidence="2 3">
    <name type="scientific">Stella humosa</name>
    <dbReference type="NCBI Taxonomy" id="94"/>
    <lineage>
        <taxon>Bacteria</taxon>
        <taxon>Pseudomonadati</taxon>
        <taxon>Pseudomonadota</taxon>
        <taxon>Alphaproteobacteria</taxon>
        <taxon>Rhodospirillales</taxon>
        <taxon>Stellaceae</taxon>
        <taxon>Stella</taxon>
    </lineage>
</organism>
<feature type="region of interest" description="Disordered" evidence="1">
    <location>
        <begin position="90"/>
        <end position="116"/>
    </location>
</feature>
<sequence>MSQDHIHTFAQFIGTAEDGELHQDLSDQLVEIVAALENHVRDRGGKPSATLALTIGFKLDNGLLEVRAEYKIKLPKSERAKSVFWTTPENHLSRRNPRQQELPLRSIDDRREVRSV</sequence>
<dbReference type="OrthoDB" id="7363788at2"/>
<proteinExistence type="predicted"/>
<dbReference type="RefSeq" id="WP_123689756.1">
    <property type="nucleotide sequence ID" value="NZ_AP019700.1"/>
</dbReference>
<dbReference type="Proteomes" id="UP000278222">
    <property type="component" value="Unassembled WGS sequence"/>
</dbReference>
<keyword evidence="3" id="KW-1185">Reference proteome</keyword>
<name>A0A3N1M9Y4_9PROT</name>
<reference evidence="2 3" key="1">
    <citation type="submission" date="2018-11" db="EMBL/GenBank/DDBJ databases">
        <title>Genomic Encyclopedia of Type Strains, Phase IV (KMG-IV): sequencing the most valuable type-strain genomes for metagenomic binning, comparative biology and taxonomic classification.</title>
        <authorList>
            <person name="Goeker M."/>
        </authorList>
    </citation>
    <scope>NUCLEOTIDE SEQUENCE [LARGE SCALE GENOMIC DNA]</scope>
    <source>
        <strain evidence="2 3">DSM 5900</strain>
    </source>
</reference>
<dbReference type="AlphaFoldDB" id="A0A3N1M9Y4"/>
<evidence type="ECO:0000313" key="2">
    <source>
        <dbReference type="EMBL" id="ROQ00481.1"/>
    </source>
</evidence>
<dbReference type="EMBL" id="RJKX01000013">
    <property type="protein sequence ID" value="ROQ00481.1"/>
    <property type="molecule type" value="Genomic_DNA"/>
</dbReference>
<feature type="compositionally biased region" description="Basic and acidic residues" evidence="1">
    <location>
        <begin position="106"/>
        <end position="116"/>
    </location>
</feature>